<proteinExistence type="predicted"/>
<evidence type="ECO:0008006" key="3">
    <source>
        <dbReference type="Google" id="ProtNLM"/>
    </source>
</evidence>
<dbReference type="EMBL" id="JAYGIE010000004">
    <property type="protein sequence ID" value="MEA5476320.1"/>
    <property type="molecule type" value="Genomic_DNA"/>
</dbReference>
<gene>
    <name evidence="1" type="ORF">VB774_01690</name>
</gene>
<dbReference type="Proteomes" id="UP001301388">
    <property type="component" value="Unassembled WGS sequence"/>
</dbReference>
<evidence type="ECO:0000313" key="2">
    <source>
        <dbReference type="Proteomes" id="UP001301388"/>
    </source>
</evidence>
<accession>A0ABU5TDH2</accession>
<comment type="caution">
    <text evidence="1">The sequence shown here is derived from an EMBL/GenBank/DDBJ whole genome shotgun (WGS) entry which is preliminary data.</text>
</comment>
<evidence type="ECO:0000313" key="1">
    <source>
        <dbReference type="EMBL" id="MEA5476320.1"/>
    </source>
</evidence>
<name>A0ABU5TDH2_9CYAN</name>
<sequence>MTATAIVTLLFSEAIKEGGKALGKSVVGGITHVFTLIREKLQAAGTEGLLTRAEKQPTDEKTLGKLADELQTQIDEDNDFSEKLQQLIKEVVASEPSLQTILTNIKVQGSIKAKDISQELSGSGTQKILTDLEVGEDIEVGDLNQKN</sequence>
<keyword evidence="2" id="KW-1185">Reference proteome</keyword>
<protein>
    <recommendedName>
        <fullName evidence="3">Fis family transcriptional regulator</fullName>
    </recommendedName>
</protein>
<reference evidence="1 2" key="1">
    <citation type="submission" date="2023-12" db="EMBL/GenBank/DDBJ databases">
        <title>Baltic Sea Cyanobacteria.</title>
        <authorList>
            <person name="Delbaje E."/>
            <person name="Fewer D.P."/>
            <person name="Shishido T.K."/>
        </authorList>
    </citation>
    <scope>NUCLEOTIDE SEQUENCE [LARGE SCALE GENOMIC DNA]</scope>
    <source>
        <strain evidence="1 2">UHCC 0370</strain>
    </source>
</reference>
<organism evidence="1 2">
    <name type="scientific">Pseudanabaena galeata UHCC 0370</name>
    <dbReference type="NCBI Taxonomy" id="3110310"/>
    <lineage>
        <taxon>Bacteria</taxon>
        <taxon>Bacillati</taxon>
        <taxon>Cyanobacteriota</taxon>
        <taxon>Cyanophyceae</taxon>
        <taxon>Pseudanabaenales</taxon>
        <taxon>Pseudanabaenaceae</taxon>
        <taxon>Pseudanabaena</taxon>
    </lineage>
</organism>